<dbReference type="GO" id="GO:0015104">
    <property type="term" value="F:antimonite transmembrane transporter activity"/>
    <property type="evidence" value="ECO:0007669"/>
    <property type="project" value="TreeGrafter"/>
</dbReference>
<protein>
    <recommendedName>
        <fullName evidence="4">Arsenical-resistance protein</fullName>
    </recommendedName>
</protein>
<dbReference type="EMBL" id="LAZR01046161">
    <property type="protein sequence ID" value="KKK97186.1"/>
    <property type="molecule type" value="Genomic_DNA"/>
</dbReference>
<reference evidence="3" key="1">
    <citation type="journal article" date="2015" name="Nature">
        <title>Complex archaea that bridge the gap between prokaryotes and eukaryotes.</title>
        <authorList>
            <person name="Spang A."/>
            <person name="Saw J.H."/>
            <person name="Jorgensen S.L."/>
            <person name="Zaremba-Niedzwiedzka K."/>
            <person name="Martijn J."/>
            <person name="Lind A.E."/>
            <person name="van Eijk R."/>
            <person name="Schleper C."/>
            <person name="Guy L."/>
            <person name="Ettema T.J."/>
        </authorList>
    </citation>
    <scope>NUCLEOTIDE SEQUENCE</scope>
</reference>
<feature type="transmembrane region" description="Helical" evidence="2">
    <location>
        <begin position="7"/>
        <end position="26"/>
    </location>
</feature>
<dbReference type="PANTHER" id="PTHR43057">
    <property type="entry name" value="ARSENITE EFFLUX TRANSPORTER"/>
    <property type="match status" value="1"/>
</dbReference>
<feature type="transmembrane region" description="Helical" evidence="2">
    <location>
        <begin position="38"/>
        <end position="58"/>
    </location>
</feature>
<name>A0A0F9CKL7_9ZZZZ</name>
<feature type="non-terminal residue" evidence="3">
    <location>
        <position position="76"/>
    </location>
</feature>
<dbReference type="InterPro" id="IPR038770">
    <property type="entry name" value="Na+/solute_symporter_sf"/>
</dbReference>
<keyword evidence="1" id="KW-0813">Transport</keyword>
<organism evidence="3">
    <name type="scientific">marine sediment metagenome</name>
    <dbReference type="NCBI Taxonomy" id="412755"/>
    <lineage>
        <taxon>unclassified sequences</taxon>
        <taxon>metagenomes</taxon>
        <taxon>ecological metagenomes</taxon>
    </lineage>
</organism>
<evidence type="ECO:0000256" key="1">
    <source>
        <dbReference type="ARBA" id="ARBA00022448"/>
    </source>
</evidence>
<dbReference type="InterPro" id="IPR004706">
    <property type="entry name" value="Arsenical-R_Acr3"/>
</dbReference>
<dbReference type="GO" id="GO:0005886">
    <property type="term" value="C:plasma membrane"/>
    <property type="evidence" value="ECO:0007669"/>
    <property type="project" value="TreeGrafter"/>
</dbReference>
<keyword evidence="2" id="KW-0812">Transmembrane</keyword>
<evidence type="ECO:0000256" key="2">
    <source>
        <dbReference type="SAM" id="Phobius"/>
    </source>
</evidence>
<keyword evidence="2" id="KW-0472">Membrane</keyword>
<comment type="caution">
    <text evidence="3">The sequence shown here is derived from an EMBL/GenBank/DDBJ whole genome shotgun (WGS) entry which is preliminary data.</text>
</comment>
<gene>
    <name evidence="3" type="ORF">LCGC14_2655260</name>
</gene>
<proteinExistence type="predicted"/>
<dbReference type="GO" id="GO:0015105">
    <property type="term" value="F:arsenite transmembrane transporter activity"/>
    <property type="evidence" value="ECO:0007669"/>
    <property type="project" value="TreeGrafter"/>
</dbReference>
<accession>A0A0F9CKL7</accession>
<evidence type="ECO:0008006" key="4">
    <source>
        <dbReference type="Google" id="ProtNLM"/>
    </source>
</evidence>
<dbReference type="AlphaFoldDB" id="A0A0F9CKL7"/>
<keyword evidence="2" id="KW-1133">Transmembrane helix</keyword>
<dbReference type="Gene3D" id="1.20.1530.20">
    <property type="match status" value="1"/>
</dbReference>
<evidence type="ECO:0000313" key="3">
    <source>
        <dbReference type="EMBL" id="KKK97186.1"/>
    </source>
</evidence>
<dbReference type="GO" id="GO:0015297">
    <property type="term" value="F:antiporter activity"/>
    <property type="evidence" value="ECO:0007669"/>
    <property type="project" value="InterPro"/>
</dbReference>
<sequence>MGVFERYLSLWVGLAIITGVLLGQWQPDVFQMIANFEIAHVNIAVAVFIWVMIFPMMAQIDFSSIKDVGKNPKGLV</sequence>
<dbReference type="PANTHER" id="PTHR43057:SF1">
    <property type="entry name" value="ARSENICAL-RESISTANCE PROTEIN 3"/>
    <property type="match status" value="1"/>
</dbReference>